<dbReference type="AlphaFoldDB" id="F0JF37"/>
<dbReference type="EMBL" id="CP003220">
    <property type="protein sequence ID" value="EGB14838.1"/>
    <property type="molecule type" value="Genomic_DNA"/>
</dbReference>
<dbReference type="Proteomes" id="UP000007845">
    <property type="component" value="Chromosome"/>
</dbReference>
<evidence type="ECO:0000313" key="1">
    <source>
        <dbReference type="EMBL" id="EGB14838.1"/>
    </source>
</evidence>
<name>F0JF37_9BACT</name>
<evidence type="ECO:0000313" key="2">
    <source>
        <dbReference type="Proteomes" id="UP000007845"/>
    </source>
</evidence>
<dbReference type="HOGENOM" id="CLU_174016_0_0_7"/>
<reference evidence="1 2" key="1">
    <citation type="journal article" date="2011" name="J. Bacteriol.">
        <title>Genome sequence of the mercury-methylating strain Desulfovibrio desulfuricans ND132.</title>
        <authorList>
            <person name="Brown S.D."/>
            <person name="Gilmour C.C."/>
            <person name="Kucken A.M."/>
            <person name="Wall J.D."/>
            <person name="Elias D.A."/>
            <person name="Brandt C.C."/>
            <person name="Podar M."/>
            <person name="Chertkov O."/>
            <person name="Held B."/>
            <person name="Bruce D.C."/>
            <person name="Detter J.C."/>
            <person name="Tapia R."/>
            <person name="Han C.S."/>
            <person name="Goodwin L.A."/>
            <person name="Cheng J.F."/>
            <person name="Pitluck S."/>
            <person name="Woyke T."/>
            <person name="Mikhailova N."/>
            <person name="Ivanova N.N."/>
            <person name="Han J."/>
            <person name="Lucas S."/>
            <person name="Lapidus A.L."/>
            <person name="Land M.L."/>
            <person name="Hauser L.J."/>
            <person name="Palumbo A.V."/>
        </authorList>
    </citation>
    <scope>NUCLEOTIDE SEQUENCE [LARGE SCALE GENOMIC DNA]</scope>
    <source>
        <strain evidence="1 2">ND132</strain>
    </source>
</reference>
<protein>
    <submittedName>
        <fullName evidence="1">Uncharacterized protein</fullName>
    </submittedName>
</protein>
<proteinExistence type="predicted"/>
<keyword evidence="2" id="KW-1185">Reference proteome</keyword>
<accession>F0JF37</accession>
<organism evidence="1 2">
    <name type="scientific">Pseudodesulfovibrio mercurii</name>
    <dbReference type="NCBI Taxonomy" id="641491"/>
    <lineage>
        <taxon>Bacteria</taxon>
        <taxon>Pseudomonadati</taxon>
        <taxon>Thermodesulfobacteriota</taxon>
        <taxon>Desulfovibrionia</taxon>
        <taxon>Desulfovibrionales</taxon>
        <taxon>Desulfovibrionaceae</taxon>
    </lineage>
</organism>
<dbReference type="RefSeq" id="WP_014322266.1">
    <property type="nucleotide sequence ID" value="NC_016803.1"/>
</dbReference>
<dbReference type="eggNOG" id="ENOG503115Q">
    <property type="taxonomic scope" value="Bacteria"/>
</dbReference>
<dbReference type="KEGG" id="ddn:DND132_1631"/>
<dbReference type="STRING" id="641491.DND132_1631"/>
<gene>
    <name evidence="1" type="ORF">DND132_1631</name>
</gene>
<sequence>MIDLGAALPTALSRLKTLPDGAVLTLLTFKRDRGVAVRRVDDGFEVREFGYRDETVLEDADGLRKRLKGALKREFPRSNKVHLLVDDGEEARPR</sequence>
<dbReference type="OrthoDB" id="2083258at2"/>